<dbReference type="GO" id="GO:0004888">
    <property type="term" value="F:transmembrane signaling receptor activity"/>
    <property type="evidence" value="ECO:0007669"/>
    <property type="project" value="InterPro"/>
</dbReference>
<dbReference type="InterPro" id="IPR006029">
    <property type="entry name" value="Neurotrans-gated_channel_TM"/>
</dbReference>
<evidence type="ECO:0000256" key="4">
    <source>
        <dbReference type="ARBA" id="ARBA00023136"/>
    </source>
</evidence>
<feature type="transmembrane region" description="Helical" evidence="5">
    <location>
        <begin position="198"/>
        <end position="224"/>
    </location>
</feature>
<dbReference type="InterPro" id="IPR038050">
    <property type="entry name" value="Neuro_actylchol_rec"/>
</dbReference>
<feature type="domain" description="Neurotransmitter-gated ion-channel transmembrane" evidence="7">
    <location>
        <begin position="212"/>
        <end position="350"/>
    </location>
</feature>
<feature type="transmembrane region" description="Helical" evidence="5">
    <location>
        <begin position="63"/>
        <end position="87"/>
    </location>
</feature>
<keyword evidence="4 5" id="KW-0472">Membrane</keyword>
<dbReference type="SUPFAM" id="SSF90112">
    <property type="entry name" value="Neurotransmitter-gated ion-channel transmembrane pore"/>
    <property type="match status" value="1"/>
</dbReference>
<evidence type="ECO:0008006" key="10">
    <source>
        <dbReference type="Google" id="ProtNLM"/>
    </source>
</evidence>
<feature type="transmembrane region" description="Helical" evidence="5">
    <location>
        <begin position="127"/>
        <end position="149"/>
    </location>
</feature>
<dbReference type="GO" id="GO:0016020">
    <property type="term" value="C:membrane"/>
    <property type="evidence" value="ECO:0007669"/>
    <property type="project" value="UniProtKB-SubCell"/>
</dbReference>
<dbReference type="PANTHER" id="PTHR18945">
    <property type="entry name" value="NEUROTRANSMITTER GATED ION CHANNEL"/>
    <property type="match status" value="1"/>
</dbReference>
<dbReference type="Proteomes" id="UP000078046">
    <property type="component" value="Unassembled WGS sequence"/>
</dbReference>
<evidence type="ECO:0000256" key="1">
    <source>
        <dbReference type="ARBA" id="ARBA00004141"/>
    </source>
</evidence>
<feature type="domain" description="Neurotransmitter-gated ion-channel transmembrane" evidence="7">
    <location>
        <begin position="69"/>
        <end position="190"/>
    </location>
</feature>
<organism evidence="8 9">
    <name type="scientific">Intoshia linei</name>
    <dbReference type="NCBI Taxonomy" id="1819745"/>
    <lineage>
        <taxon>Eukaryota</taxon>
        <taxon>Metazoa</taxon>
        <taxon>Spiralia</taxon>
        <taxon>Lophotrochozoa</taxon>
        <taxon>Mesozoa</taxon>
        <taxon>Orthonectida</taxon>
        <taxon>Rhopaluridae</taxon>
        <taxon>Intoshia</taxon>
    </lineage>
</organism>
<gene>
    <name evidence="8" type="ORF">A3Q56_06990</name>
</gene>
<evidence type="ECO:0000256" key="2">
    <source>
        <dbReference type="ARBA" id="ARBA00022692"/>
    </source>
</evidence>
<evidence type="ECO:0000256" key="3">
    <source>
        <dbReference type="ARBA" id="ARBA00022989"/>
    </source>
</evidence>
<evidence type="ECO:0000259" key="6">
    <source>
        <dbReference type="Pfam" id="PF02931"/>
    </source>
</evidence>
<evidence type="ECO:0000313" key="8">
    <source>
        <dbReference type="EMBL" id="OAF65243.1"/>
    </source>
</evidence>
<keyword evidence="3 5" id="KW-1133">Transmembrane helix</keyword>
<evidence type="ECO:0000256" key="5">
    <source>
        <dbReference type="SAM" id="Phobius"/>
    </source>
</evidence>
<dbReference type="AlphaFoldDB" id="A0A177AV28"/>
<dbReference type="GO" id="GO:0005230">
    <property type="term" value="F:extracellular ligand-gated monoatomic ion channel activity"/>
    <property type="evidence" value="ECO:0007669"/>
    <property type="project" value="InterPro"/>
</dbReference>
<dbReference type="Gene3D" id="2.70.170.10">
    <property type="entry name" value="Neurotransmitter-gated ion-channel ligand-binding domain"/>
    <property type="match status" value="1"/>
</dbReference>
<evidence type="ECO:0000313" key="9">
    <source>
        <dbReference type="Proteomes" id="UP000078046"/>
    </source>
</evidence>
<dbReference type="FunFam" id="2.70.170.10:FF:000106">
    <property type="entry name" value="Si:ch211-39a7.1"/>
    <property type="match status" value="1"/>
</dbReference>
<proteinExistence type="predicted"/>
<comment type="subcellular location">
    <subcellularLocation>
        <location evidence="1">Membrane</location>
        <topology evidence="1">Multi-pass membrane protein</topology>
    </subcellularLocation>
</comment>
<feature type="transmembrane region" description="Helical" evidence="5">
    <location>
        <begin position="94"/>
        <end position="115"/>
    </location>
</feature>
<dbReference type="EMBL" id="LWCA01001380">
    <property type="protein sequence ID" value="OAF65243.1"/>
    <property type="molecule type" value="Genomic_DNA"/>
</dbReference>
<dbReference type="Pfam" id="PF02932">
    <property type="entry name" value="Neur_chan_memb"/>
    <property type="match status" value="2"/>
</dbReference>
<dbReference type="OrthoDB" id="5975154at2759"/>
<evidence type="ECO:0000259" key="7">
    <source>
        <dbReference type="Pfam" id="PF02932"/>
    </source>
</evidence>
<feature type="non-terminal residue" evidence="8">
    <location>
        <position position="383"/>
    </location>
</feature>
<dbReference type="InterPro" id="IPR036734">
    <property type="entry name" value="Neur_chan_lig-bd_sf"/>
</dbReference>
<dbReference type="InterPro" id="IPR006201">
    <property type="entry name" value="Neur_channel"/>
</dbReference>
<feature type="domain" description="Neurotransmitter-gated ion-channel ligand-binding" evidence="6">
    <location>
        <begin position="11"/>
        <end position="61"/>
    </location>
</feature>
<reference evidence="8 9" key="1">
    <citation type="submission" date="2016-04" db="EMBL/GenBank/DDBJ databases">
        <title>The genome of Intoshia linei affirms orthonectids as highly simplified spiralians.</title>
        <authorList>
            <person name="Mikhailov K.V."/>
            <person name="Slusarev G.S."/>
            <person name="Nikitin M.A."/>
            <person name="Logacheva M.D."/>
            <person name="Penin A."/>
            <person name="Aleoshin V."/>
            <person name="Panchin Y.V."/>
        </authorList>
    </citation>
    <scope>NUCLEOTIDE SEQUENCE [LARGE SCALE GENOMIC DNA]</scope>
    <source>
        <strain evidence="8">Intl2013</strain>
        <tissue evidence="8">Whole animal</tissue>
    </source>
</reference>
<keyword evidence="9" id="KW-1185">Reference proteome</keyword>
<dbReference type="Gene3D" id="1.20.58.390">
    <property type="entry name" value="Neurotransmitter-gated ion-channel transmembrane domain"/>
    <property type="match status" value="2"/>
</dbReference>
<keyword evidence="2 5" id="KW-0812">Transmembrane</keyword>
<dbReference type="InterPro" id="IPR006202">
    <property type="entry name" value="Neur_chan_lig-bd"/>
</dbReference>
<dbReference type="SUPFAM" id="SSF63712">
    <property type="entry name" value="Nicotinic receptor ligand binding domain-like"/>
    <property type="match status" value="1"/>
</dbReference>
<protein>
    <recommendedName>
        <fullName evidence="10">Neurotransmitter-gated ion-channel transmembrane domain-containing protein</fullName>
    </recommendedName>
</protein>
<dbReference type="CDD" id="cd19051">
    <property type="entry name" value="LGIC_TM_cation"/>
    <property type="match status" value="1"/>
</dbReference>
<accession>A0A177AV28</accession>
<dbReference type="Pfam" id="PF02931">
    <property type="entry name" value="Neur_chan_LBD"/>
    <property type="match status" value="1"/>
</dbReference>
<name>A0A177AV28_9BILA</name>
<dbReference type="FunFam" id="1.20.58.390:FF:000043">
    <property type="entry name" value="AcetylCholine Receptor"/>
    <property type="match status" value="1"/>
</dbReference>
<comment type="caution">
    <text evidence="8">The sequence shown here is derived from an EMBL/GenBank/DDBJ whole genome shotgun (WGS) entry which is preliminary data.</text>
</comment>
<sequence length="383" mass="44455">MLITTTWLDYVLKSDEIDRSTYQESGEWLLVETPVTRNVIKYQCCPEEYIDITFTIHIRRRALYYGFNIIVPCALISSLTMIMFLLPQDSGEKVSLGVTILLSLSVFSLIVADSVPTTSMSVPIVGVYFQTVMLMCTVSVVMAILILNLHHRKPTMYIMPKWVKMYGTIFIYEYVEMEDTDYKMSDEDKSKCLYKDDLMMILMLIYLYEIAVRIVICEWLAWILHMSRPGKNLSREFLLRKAKIRKFELQKPFSLSLISNIKNVDNAIPQNHYLLHGACINEAFKSQVSTESIIKNELLEILNELRFITHKIKDTDQTDGEIHDWKFAAMVIDRFCLIVFTLMTVLTTLGSGKHEEKLIDEIFVTRKLNKYARPVENENDAVD</sequence>
<dbReference type="InterPro" id="IPR036719">
    <property type="entry name" value="Neuro-gated_channel_TM_sf"/>
</dbReference>